<dbReference type="Proteomes" id="UP001165064">
    <property type="component" value="Unassembled WGS sequence"/>
</dbReference>
<name>A0ACB5TC30_AMBMO</name>
<proteinExistence type="predicted"/>
<sequence length="483" mass="55455">MSLTFQLATAISKLPLKIQYVILSDVMLRYFTDVRKYSDNASEQIDTNSSRNNFEKPLSHFTYLIGHYTLLDDVLSIIAEILWFDERIFDSHQIHVQAFTMFVLSRSLKIHFTTSDTNTEYHNNPDSMKLLEFGCRDLDINACSFSRISDINESFLKLVTSLTCNLNQLKDLMRMDVLKSSRLDKLNIAFSILCDGMMDDVGFMGTSIPTIGELTDAVETLIASWVRSERLKSTELKKKQLVVTINLDEEVTDEPIALIDDLADLNENNDFELRLDTQSESYLPLDVISRFIDVGLINPMFLNIPPEVEDFETSLELLNETPNLRTLYLQSRDYNTHEGDIPQDINIDNSDLEFISIDIDWEEYTPFDLNLDTHSLKELHLTGCTINNHILNSFPDSLNKLTFTNVRLNNFNICVMRLPIHLCSLFIDAGSGATDFTTFEISNATQLSEFTDLVLILHNSRCSNTELRRFVQSFPQSRFVFSR</sequence>
<accession>A0ACB5TC30</accession>
<gene>
    <name evidence="1" type="ORF">Amon02_000736400</name>
</gene>
<keyword evidence="2" id="KW-1185">Reference proteome</keyword>
<protein>
    <submittedName>
        <fullName evidence="1">Unnamed protein product</fullName>
    </submittedName>
</protein>
<evidence type="ECO:0000313" key="2">
    <source>
        <dbReference type="Proteomes" id="UP001165064"/>
    </source>
</evidence>
<reference evidence="1" key="1">
    <citation type="submission" date="2023-04" db="EMBL/GenBank/DDBJ databases">
        <title>Ambrosiozyma monospora NBRC 10751.</title>
        <authorList>
            <person name="Ichikawa N."/>
            <person name="Sato H."/>
            <person name="Tonouchi N."/>
        </authorList>
    </citation>
    <scope>NUCLEOTIDE SEQUENCE</scope>
    <source>
        <strain evidence="1">NBRC 10751</strain>
    </source>
</reference>
<evidence type="ECO:0000313" key="1">
    <source>
        <dbReference type="EMBL" id="GME85092.1"/>
    </source>
</evidence>
<organism evidence="1 2">
    <name type="scientific">Ambrosiozyma monospora</name>
    <name type="common">Yeast</name>
    <name type="synonym">Endomycopsis monosporus</name>
    <dbReference type="NCBI Taxonomy" id="43982"/>
    <lineage>
        <taxon>Eukaryota</taxon>
        <taxon>Fungi</taxon>
        <taxon>Dikarya</taxon>
        <taxon>Ascomycota</taxon>
        <taxon>Saccharomycotina</taxon>
        <taxon>Pichiomycetes</taxon>
        <taxon>Pichiales</taxon>
        <taxon>Pichiaceae</taxon>
        <taxon>Ambrosiozyma</taxon>
    </lineage>
</organism>
<dbReference type="EMBL" id="BSXS01006107">
    <property type="protein sequence ID" value="GME85092.1"/>
    <property type="molecule type" value="Genomic_DNA"/>
</dbReference>
<comment type="caution">
    <text evidence="1">The sequence shown here is derived from an EMBL/GenBank/DDBJ whole genome shotgun (WGS) entry which is preliminary data.</text>
</comment>